<dbReference type="Pfam" id="PF04865">
    <property type="entry name" value="Baseplate_J"/>
    <property type="match status" value="1"/>
</dbReference>
<dbReference type="InterPro" id="IPR006949">
    <property type="entry name" value="Barrel_Baseplate_J-like"/>
</dbReference>
<evidence type="ECO:0000313" key="4">
    <source>
        <dbReference type="Proteomes" id="UP001515641"/>
    </source>
</evidence>
<sequence>MDAPNLPQLVDAARRDLLAMGLDGLRRADAEVYSRMVAGGVHGLYGYLDWHARQLFAESCDDEALLGHHGPFWLGQGRTPAAAAAGWVRVRGAPDAPIPAESRFQSESGVLLVVPVGAVLPAAGVLDVRMVAIEPGAAGNLKPGARVDSVQPLPRVESSALVIGDGVVGGADIEPIESYRARVLAVKRRDGETGRPEDFEVWAKEVPGVTRAWCAPRWPGPGQVAVFFVRDGDVDGPLPSPSEVAAVTTHLEETGTAYGEPSGAAPVDKPVAVRLSISPDTPEMRVAVLARLDALFAARAAPLDRERLAAGLTRGVTLRRSWFADAVSAAGVEFYTVTEPAADVACRVGELARRGEVAWS</sequence>
<keyword evidence="4" id="KW-1185">Reference proteome</keyword>
<protein>
    <submittedName>
        <fullName evidence="3">Baseplate J/gp47 family protein</fullName>
    </submittedName>
</protein>
<accession>A0ABX0LB48</accession>
<dbReference type="PANTHER" id="PTHR37829:SF3">
    <property type="entry name" value="PROTEIN JAYE-RELATED"/>
    <property type="match status" value="1"/>
</dbReference>
<dbReference type="InterPro" id="IPR052399">
    <property type="entry name" value="Phage_Baseplate_Assmbl_Protein"/>
</dbReference>
<organism evidence="3 4">
    <name type="scientific">Chromobacterium fluminis</name>
    <dbReference type="NCBI Taxonomy" id="3044269"/>
    <lineage>
        <taxon>Bacteria</taxon>
        <taxon>Pseudomonadati</taxon>
        <taxon>Pseudomonadota</taxon>
        <taxon>Betaproteobacteria</taxon>
        <taxon>Neisseriales</taxon>
        <taxon>Chromobacteriaceae</taxon>
        <taxon>Chromobacterium</taxon>
    </lineage>
</organism>
<dbReference type="InterPro" id="IPR058531">
    <property type="entry name" value="Baseplate_J_M"/>
</dbReference>
<dbReference type="PANTHER" id="PTHR37829">
    <property type="entry name" value="PHAGE-LIKE ELEMENT PBSX PROTEIN XKDT"/>
    <property type="match status" value="1"/>
</dbReference>
<feature type="domain" description="Baseplate J-like central" evidence="2">
    <location>
        <begin position="196"/>
        <end position="269"/>
    </location>
</feature>
<dbReference type="RefSeq" id="WP_166453706.1">
    <property type="nucleotide sequence ID" value="NZ_JAAOMA010000047.1"/>
</dbReference>
<dbReference type="Pfam" id="PF26078">
    <property type="entry name" value="Baseplate_J_M"/>
    <property type="match status" value="1"/>
</dbReference>
<evidence type="ECO:0000259" key="2">
    <source>
        <dbReference type="Pfam" id="PF26078"/>
    </source>
</evidence>
<name>A0ABX0LB48_9NEIS</name>
<dbReference type="EMBL" id="JAAOMA010000047">
    <property type="protein sequence ID" value="NHR08000.1"/>
    <property type="molecule type" value="Genomic_DNA"/>
</dbReference>
<comment type="caution">
    <text evidence="3">The sequence shown here is derived from an EMBL/GenBank/DDBJ whole genome shotgun (WGS) entry which is preliminary data.</text>
</comment>
<proteinExistence type="predicted"/>
<gene>
    <name evidence="3" type="ORF">HA052_22685</name>
</gene>
<feature type="domain" description="Baseplate protein J-like barrel" evidence="1">
    <location>
        <begin position="88"/>
        <end position="158"/>
    </location>
</feature>
<reference evidence="3 4" key="1">
    <citation type="submission" date="2020-03" db="EMBL/GenBank/DDBJ databases">
        <title>Draft genome sequence of environmentally isolated cultures.</title>
        <authorList>
            <person name="Wilson H.S."/>
            <person name="De Leon M.E."/>
        </authorList>
    </citation>
    <scope>NUCLEOTIDE SEQUENCE [LARGE SCALE GENOMIC DNA]</scope>
    <source>
        <strain evidence="3 4">HSC-31F16</strain>
    </source>
</reference>
<evidence type="ECO:0000259" key="1">
    <source>
        <dbReference type="Pfam" id="PF04865"/>
    </source>
</evidence>
<dbReference type="Proteomes" id="UP001515641">
    <property type="component" value="Unassembled WGS sequence"/>
</dbReference>
<evidence type="ECO:0000313" key="3">
    <source>
        <dbReference type="EMBL" id="NHR08000.1"/>
    </source>
</evidence>